<feature type="transmembrane region" description="Helical" evidence="2">
    <location>
        <begin position="189"/>
        <end position="210"/>
    </location>
</feature>
<keyword evidence="4" id="KW-1185">Reference proteome</keyword>
<keyword evidence="2" id="KW-0472">Membrane</keyword>
<dbReference type="Proteomes" id="UP001374579">
    <property type="component" value="Unassembled WGS sequence"/>
</dbReference>
<dbReference type="EMBL" id="JBAMIC010000002">
    <property type="protein sequence ID" value="KAK7113527.1"/>
    <property type="molecule type" value="Genomic_DNA"/>
</dbReference>
<dbReference type="Gene3D" id="1.20.140.150">
    <property type="match status" value="1"/>
</dbReference>
<feature type="transmembrane region" description="Helical" evidence="2">
    <location>
        <begin position="131"/>
        <end position="151"/>
    </location>
</feature>
<sequence length="269" mass="28819">MLPFTKRPFGFKLGLVMMVTGLLLYVIGFSSSYWTVYEVSFYSSGFGDNLSDPWFIETVNGHNGLWETCGLLMGFSSQKCVAVSHEKNPAWVPAVQGTQCMGLVTMIAACAFALVVNFIKRSPNINNRYLEILLIVSGVLAFIGSTIYAAASNGNESILMVNDDSGLWSWVMKGDAGIHRVVDKNDLSWGYVLNLIGWFLALVSAVLLCANNRLNHELGNPGSSGPVGAVSFSPSAGGSGGGRLEFIPPQHLAGGFVPPEVPSQSSEDV</sequence>
<name>A0AAN9BXA7_9CAEN</name>
<dbReference type="PANTHER" id="PTHR21284">
    <property type="entry name" value="EG:80H7.2 PROTEIN"/>
    <property type="match status" value="1"/>
</dbReference>
<evidence type="ECO:0000256" key="2">
    <source>
        <dbReference type="SAM" id="Phobius"/>
    </source>
</evidence>
<dbReference type="PANTHER" id="PTHR21284:SF12">
    <property type="entry name" value="EG:80H7.2 PROTEIN"/>
    <property type="match status" value="1"/>
</dbReference>
<gene>
    <name evidence="3" type="ORF">V1264_012800</name>
</gene>
<protein>
    <submittedName>
        <fullName evidence="3">Uncharacterized protein</fullName>
    </submittedName>
</protein>
<evidence type="ECO:0000313" key="4">
    <source>
        <dbReference type="Proteomes" id="UP001374579"/>
    </source>
</evidence>
<evidence type="ECO:0000256" key="1">
    <source>
        <dbReference type="SAM" id="MobiDB-lite"/>
    </source>
</evidence>
<proteinExistence type="predicted"/>
<reference evidence="3 4" key="1">
    <citation type="submission" date="2024-02" db="EMBL/GenBank/DDBJ databases">
        <title>Chromosome-scale genome assembly of the rough periwinkle Littorina saxatilis.</title>
        <authorList>
            <person name="De Jode A."/>
            <person name="Faria R."/>
            <person name="Formenti G."/>
            <person name="Sims Y."/>
            <person name="Smith T.P."/>
            <person name="Tracey A."/>
            <person name="Wood J.M.D."/>
            <person name="Zagrodzka Z.B."/>
            <person name="Johannesson K."/>
            <person name="Butlin R.K."/>
            <person name="Leder E.H."/>
        </authorList>
    </citation>
    <scope>NUCLEOTIDE SEQUENCE [LARGE SCALE GENOMIC DNA]</scope>
    <source>
        <strain evidence="3">Snail1</strain>
        <tissue evidence="3">Muscle</tissue>
    </source>
</reference>
<keyword evidence="2" id="KW-1133">Transmembrane helix</keyword>
<feature type="transmembrane region" description="Helical" evidence="2">
    <location>
        <begin position="12"/>
        <end position="34"/>
    </location>
</feature>
<comment type="caution">
    <text evidence="3">The sequence shown here is derived from an EMBL/GenBank/DDBJ whole genome shotgun (WGS) entry which is preliminary data.</text>
</comment>
<feature type="region of interest" description="Disordered" evidence="1">
    <location>
        <begin position="229"/>
        <end position="269"/>
    </location>
</feature>
<dbReference type="AlphaFoldDB" id="A0AAN9BXA7"/>
<evidence type="ECO:0000313" key="3">
    <source>
        <dbReference type="EMBL" id="KAK7113527.1"/>
    </source>
</evidence>
<organism evidence="3 4">
    <name type="scientific">Littorina saxatilis</name>
    <dbReference type="NCBI Taxonomy" id="31220"/>
    <lineage>
        <taxon>Eukaryota</taxon>
        <taxon>Metazoa</taxon>
        <taxon>Spiralia</taxon>
        <taxon>Lophotrochozoa</taxon>
        <taxon>Mollusca</taxon>
        <taxon>Gastropoda</taxon>
        <taxon>Caenogastropoda</taxon>
        <taxon>Littorinimorpha</taxon>
        <taxon>Littorinoidea</taxon>
        <taxon>Littorinidae</taxon>
        <taxon>Littorina</taxon>
    </lineage>
</organism>
<keyword evidence="2" id="KW-0812">Transmembrane</keyword>
<feature type="transmembrane region" description="Helical" evidence="2">
    <location>
        <begin position="101"/>
        <end position="119"/>
    </location>
</feature>
<accession>A0AAN9BXA7</accession>